<dbReference type="KEGG" id="pda:120112317"/>
<keyword evidence="3" id="KW-0238">DNA-binding</keyword>
<dbReference type="SMART" id="SM00774">
    <property type="entry name" value="WRKY"/>
    <property type="match status" value="1"/>
</dbReference>
<dbReference type="RefSeq" id="XP_038987196.1">
    <property type="nucleotide sequence ID" value="XM_039131268.1"/>
</dbReference>
<accession>A0A8B9AKE5</accession>
<dbReference type="GO" id="GO:0005634">
    <property type="term" value="C:nucleus"/>
    <property type="evidence" value="ECO:0007669"/>
    <property type="project" value="UniProtKB-SubCell"/>
</dbReference>
<gene>
    <name evidence="9" type="primary">LOC120112317</name>
</gene>
<dbReference type="OrthoDB" id="693960at2759"/>
<dbReference type="AlphaFoldDB" id="A0A8B9AKE5"/>
<evidence type="ECO:0000256" key="2">
    <source>
        <dbReference type="ARBA" id="ARBA00023015"/>
    </source>
</evidence>
<dbReference type="Gene3D" id="2.20.25.80">
    <property type="entry name" value="WRKY domain"/>
    <property type="match status" value="1"/>
</dbReference>
<evidence type="ECO:0000313" key="8">
    <source>
        <dbReference type="Proteomes" id="UP000228380"/>
    </source>
</evidence>
<comment type="subcellular location">
    <subcellularLocation>
        <location evidence="1">Nucleus</location>
    </subcellularLocation>
</comment>
<feature type="compositionally biased region" description="Low complexity" evidence="6">
    <location>
        <begin position="14"/>
        <end position="29"/>
    </location>
</feature>
<dbReference type="GeneID" id="120112317"/>
<evidence type="ECO:0000259" key="7">
    <source>
        <dbReference type="PROSITE" id="PS50811"/>
    </source>
</evidence>
<sequence>MQTSQNPPAEAHSKMGSVTMSSYSSLLSSNSSENDWPHDMLFEISDHPAFNEELQGAYSMPPPACQQNPFLLQANGTHVKQTDAGDCTKNKNALKTALRESSTKIAFKTKSEVEMLDDGYKWRKYGKKTVKNNPNPRNYYRCSSKGCMVKKKVEREREDSSYVLTTYEGLHNHDAPSPAISCHLDFKHWTHLIP</sequence>
<evidence type="ECO:0000256" key="6">
    <source>
        <dbReference type="SAM" id="MobiDB-lite"/>
    </source>
</evidence>
<dbReference type="PROSITE" id="PS50811">
    <property type="entry name" value="WRKY"/>
    <property type="match status" value="1"/>
</dbReference>
<evidence type="ECO:0000256" key="3">
    <source>
        <dbReference type="ARBA" id="ARBA00023125"/>
    </source>
</evidence>
<reference evidence="8" key="1">
    <citation type="journal article" date="2019" name="Nat. Commun.">
        <title>Genome-wide association mapping of date palm fruit traits.</title>
        <authorList>
            <person name="Hazzouri K.M."/>
            <person name="Gros-Balthazard M."/>
            <person name="Flowers J.M."/>
            <person name="Copetti D."/>
            <person name="Lemansour A."/>
            <person name="Lebrun M."/>
            <person name="Masmoudi K."/>
            <person name="Ferrand S."/>
            <person name="Dhar M.I."/>
            <person name="Fresquez Z.A."/>
            <person name="Rosas U."/>
            <person name="Zhang J."/>
            <person name="Talag J."/>
            <person name="Lee S."/>
            <person name="Kudrna D."/>
            <person name="Powell R.F."/>
            <person name="Leitch I.J."/>
            <person name="Krueger R.R."/>
            <person name="Wing R.A."/>
            <person name="Amiri K.M.A."/>
            <person name="Purugganan M.D."/>
        </authorList>
    </citation>
    <scope>NUCLEOTIDE SEQUENCE [LARGE SCALE GENOMIC DNA]</scope>
    <source>
        <strain evidence="8">cv. Khalas</strain>
    </source>
</reference>
<keyword evidence="4" id="KW-0804">Transcription</keyword>
<dbReference type="FunFam" id="2.20.25.80:FF:000003">
    <property type="entry name" value="WRKY transcription factor 57"/>
    <property type="match status" value="1"/>
</dbReference>
<keyword evidence="5" id="KW-0539">Nucleus</keyword>
<keyword evidence="2" id="KW-0805">Transcription regulation</keyword>
<dbReference type="InterPro" id="IPR003657">
    <property type="entry name" value="WRKY_dom"/>
</dbReference>
<dbReference type="GO" id="GO:0003700">
    <property type="term" value="F:DNA-binding transcription factor activity"/>
    <property type="evidence" value="ECO:0007669"/>
    <property type="project" value="InterPro"/>
</dbReference>
<evidence type="ECO:0000313" key="9">
    <source>
        <dbReference type="RefSeq" id="XP_038987196.1"/>
    </source>
</evidence>
<feature type="region of interest" description="Disordered" evidence="6">
    <location>
        <begin position="1"/>
        <end position="29"/>
    </location>
</feature>
<reference evidence="9" key="2">
    <citation type="submission" date="2025-08" db="UniProtKB">
        <authorList>
            <consortium name="RefSeq"/>
        </authorList>
    </citation>
    <scope>IDENTIFICATION</scope>
    <source>
        <tissue evidence="9">Young leaves</tissue>
    </source>
</reference>
<keyword evidence="8" id="KW-1185">Reference proteome</keyword>
<protein>
    <submittedName>
        <fullName evidence="9">Probable WRKY transcription factor 51</fullName>
    </submittedName>
</protein>
<dbReference type="Proteomes" id="UP000228380">
    <property type="component" value="Chromosome 11"/>
</dbReference>
<name>A0A8B9AKE5_PHODC</name>
<proteinExistence type="predicted"/>
<dbReference type="PANTHER" id="PTHR31221:SF283">
    <property type="entry name" value="WRKY DOMAIN-CONTAINING PROTEIN"/>
    <property type="match status" value="1"/>
</dbReference>
<dbReference type="Pfam" id="PF03106">
    <property type="entry name" value="WRKY"/>
    <property type="match status" value="1"/>
</dbReference>
<dbReference type="GO" id="GO:0043565">
    <property type="term" value="F:sequence-specific DNA binding"/>
    <property type="evidence" value="ECO:0007669"/>
    <property type="project" value="InterPro"/>
</dbReference>
<dbReference type="InterPro" id="IPR044810">
    <property type="entry name" value="WRKY_plant"/>
</dbReference>
<feature type="domain" description="WRKY" evidence="7">
    <location>
        <begin position="111"/>
        <end position="176"/>
    </location>
</feature>
<dbReference type="PANTHER" id="PTHR31221">
    <property type="entry name" value="WRKY TRANSCRIPTION FACTOR PROTEIN 1-RELATED"/>
    <property type="match status" value="1"/>
</dbReference>
<dbReference type="SUPFAM" id="SSF118290">
    <property type="entry name" value="WRKY DNA-binding domain"/>
    <property type="match status" value="1"/>
</dbReference>
<organism evidence="8 9">
    <name type="scientific">Phoenix dactylifera</name>
    <name type="common">Date palm</name>
    <dbReference type="NCBI Taxonomy" id="42345"/>
    <lineage>
        <taxon>Eukaryota</taxon>
        <taxon>Viridiplantae</taxon>
        <taxon>Streptophyta</taxon>
        <taxon>Embryophyta</taxon>
        <taxon>Tracheophyta</taxon>
        <taxon>Spermatophyta</taxon>
        <taxon>Magnoliopsida</taxon>
        <taxon>Liliopsida</taxon>
        <taxon>Arecaceae</taxon>
        <taxon>Coryphoideae</taxon>
        <taxon>Phoeniceae</taxon>
        <taxon>Phoenix</taxon>
    </lineage>
</organism>
<evidence type="ECO:0000256" key="5">
    <source>
        <dbReference type="ARBA" id="ARBA00023242"/>
    </source>
</evidence>
<evidence type="ECO:0000256" key="1">
    <source>
        <dbReference type="ARBA" id="ARBA00004123"/>
    </source>
</evidence>
<dbReference type="InterPro" id="IPR036576">
    <property type="entry name" value="WRKY_dom_sf"/>
</dbReference>
<evidence type="ECO:0000256" key="4">
    <source>
        <dbReference type="ARBA" id="ARBA00023163"/>
    </source>
</evidence>